<dbReference type="GO" id="GO:0046872">
    <property type="term" value="F:metal ion binding"/>
    <property type="evidence" value="ECO:0007669"/>
    <property type="project" value="UniProtKB-KW"/>
</dbReference>
<keyword evidence="7" id="KW-0808">Transferase</keyword>
<dbReference type="SUPFAM" id="SSF51717">
    <property type="entry name" value="Dihydropteroate synthetase-like"/>
    <property type="match status" value="1"/>
</dbReference>
<evidence type="ECO:0000256" key="8">
    <source>
        <dbReference type="ARBA" id="ARBA00022723"/>
    </source>
</evidence>
<organism evidence="16">
    <name type="scientific">Arcella intermedia</name>
    <dbReference type="NCBI Taxonomy" id="1963864"/>
    <lineage>
        <taxon>Eukaryota</taxon>
        <taxon>Amoebozoa</taxon>
        <taxon>Tubulinea</taxon>
        <taxon>Elardia</taxon>
        <taxon>Arcellinida</taxon>
        <taxon>Sphaerothecina</taxon>
        <taxon>Arcellidae</taxon>
        <taxon>Arcella</taxon>
    </lineage>
</organism>
<dbReference type="PANTHER" id="PTHR20941:SF1">
    <property type="entry name" value="FOLIC ACID SYNTHESIS PROTEIN FOL1"/>
    <property type="match status" value="1"/>
</dbReference>
<feature type="domain" description="Pterin-binding" evidence="15">
    <location>
        <begin position="210"/>
        <end position="472"/>
    </location>
</feature>
<evidence type="ECO:0000259" key="15">
    <source>
        <dbReference type="PROSITE" id="PS50972"/>
    </source>
</evidence>
<dbReference type="NCBIfam" id="TIGR01498">
    <property type="entry name" value="folK"/>
    <property type="match status" value="1"/>
</dbReference>
<evidence type="ECO:0000256" key="4">
    <source>
        <dbReference type="ARBA" id="ARBA00004763"/>
    </source>
</evidence>
<evidence type="ECO:0000256" key="5">
    <source>
        <dbReference type="ARBA" id="ARBA00005051"/>
    </source>
</evidence>
<sequence length="482" mass="52837">MASHSGVEIKRARADYPALAPGRAVGEEGAFLGEDEACVALGSNLGVRSAHIETALSKMKQFATILKISFLYETEPKYFLDQPRFLNCVCKIKTSLSSAQLLNELKRIETEIGRERPLVRNGPRVIDLDILLHGRAPLSTSTLTIPHPQLHERDFVLGPLMDVQPDLVHPLLKKSVRQLWADLGECEGIVAVIPVVVNGKEVILSDRRKTLLMAVCNMTPDSFSDGGELFPLNPAKLESLRENLLRSSVDIIDIGGESSRPGAEEVPGEEELARITPLLAWARAQRALDGVLVSVDTWKSEVAKSAISQGANIINDYTAGKDPNIFKVAAETGAPMILMHSRGTPKTMNQLADYPKGQEMETIAAELNVNIQKALDQGIFPWKIITDPGIGFAKRGEHNLVILRNLGRWKCLTHGYPYLIGTSRKRFISEVCGGQDPKDRVWGTAATITAAVQAGCAIVRVHDFQPLSQVLKMSDTLYKNSQ</sequence>
<comment type="catalytic activity">
    <reaction evidence="2">
        <text>6-hydroxymethyl-7,8-dihydropterin + ATP = (7,8-dihydropterin-6-yl)methyl diphosphate + AMP + H(+)</text>
        <dbReference type="Rhea" id="RHEA:11412"/>
        <dbReference type="ChEBI" id="CHEBI:15378"/>
        <dbReference type="ChEBI" id="CHEBI:30616"/>
        <dbReference type="ChEBI" id="CHEBI:44841"/>
        <dbReference type="ChEBI" id="CHEBI:72950"/>
        <dbReference type="ChEBI" id="CHEBI:456215"/>
        <dbReference type="EC" id="2.7.6.3"/>
    </reaction>
</comment>
<dbReference type="PROSITE" id="PS00794">
    <property type="entry name" value="HPPK"/>
    <property type="match status" value="1"/>
</dbReference>
<evidence type="ECO:0000256" key="13">
    <source>
        <dbReference type="ARBA" id="ARBA00022909"/>
    </source>
</evidence>
<evidence type="ECO:0000256" key="7">
    <source>
        <dbReference type="ARBA" id="ARBA00022679"/>
    </source>
</evidence>
<keyword evidence="10" id="KW-0418">Kinase</keyword>
<dbReference type="Pfam" id="PF01288">
    <property type="entry name" value="HPPK"/>
    <property type="match status" value="1"/>
</dbReference>
<keyword evidence="9" id="KW-0547">Nucleotide-binding</keyword>
<dbReference type="AlphaFoldDB" id="A0A6B2L2Z0"/>
<keyword evidence="14" id="KW-0511">Multifunctional enzyme</keyword>
<comment type="similarity">
    <text evidence="6">In the C-terminal section; belongs to the DHPS family.</text>
</comment>
<dbReference type="InterPro" id="IPR011005">
    <property type="entry name" value="Dihydropteroate_synth-like_sf"/>
</dbReference>
<dbReference type="GO" id="GO:0016301">
    <property type="term" value="F:kinase activity"/>
    <property type="evidence" value="ECO:0007669"/>
    <property type="project" value="UniProtKB-KW"/>
</dbReference>
<evidence type="ECO:0000256" key="6">
    <source>
        <dbReference type="ARBA" id="ARBA00009951"/>
    </source>
</evidence>
<dbReference type="GO" id="GO:0003848">
    <property type="term" value="F:2-amino-4-hydroxy-6-hydroxymethyldihydropteridine diphosphokinase activity"/>
    <property type="evidence" value="ECO:0007669"/>
    <property type="project" value="UniProtKB-EC"/>
</dbReference>
<dbReference type="PANTHER" id="PTHR20941">
    <property type="entry name" value="FOLATE SYNTHESIS PROTEINS"/>
    <property type="match status" value="1"/>
</dbReference>
<keyword evidence="12" id="KW-0460">Magnesium</keyword>
<dbReference type="UniPathway" id="UPA00077">
    <property type="reaction ID" value="UER00155"/>
</dbReference>
<evidence type="ECO:0000256" key="1">
    <source>
        <dbReference type="ARBA" id="ARBA00000012"/>
    </source>
</evidence>
<keyword evidence="13" id="KW-0289">Folate biosynthesis</keyword>
<keyword evidence="11" id="KW-0067">ATP-binding</keyword>
<dbReference type="GO" id="GO:0005524">
    <property type="term" value="F:ATP binding"/>
    <property type="evidence" value="ECO:0007669"/>
    <property type="project" value="UniProtKB-KW"/>
</dbReference>
<dbReference type="InterPro" id="IPR000550">
    <property type="entry name" value="Hppk"/>
</dbReference>
<dbReference type="Gene3D" id="3.20.20.20">
    <property type="entry name" value="Dihydropteroate synthase-like"/>
    <property type="match status" value="1"/>
</dbReference>
<protein>
    <recommendedName>
        <fullName evidence="15">Pterin-binding domain-containing protein</fullName>
    </recommendedName>
</protein>
<name>A0A6B2L2Z0_9EUKA</name>
<keyword evidence="8" id="KW-0479">Metal-binding</keyword>
<comment type="pathway">
    <text evidence="5">Cofactor biosynthesis; tetrahydrofolate biosynthesis; 2-amino-4-hydroxy-6-hydroxymethyl-7,8-dihydropteridine diphosphate from 7,8-dihydroneopterin triphosphate: step 4/4.</text>
</comment>
<dbReference type="GO" id="GO:0046656">
    <property type="term" value="P:folic acid biosynthetic process"/>
    <property type="evidence" value="ECO:0007669"/>
    <property type="project" value="UniProtKB-KW"/>
</dbReference>
<comment type="catalytic activity">
    <reaction evidence="1">
        <text>(7,8-dihydropterin-6-yl)methyl diphosphate + 4-aminobenzoate = 7,8-dihydropteroate + diphosphate</text>
        <dbReference type="Rhea" id="RHEA:19949"/>
        <dbReference type="ChEBI" id="CHEBI:17836"/>
        <dbReference type="ChEBI" id="CHEBI:17839"/>
        <dbReference type="ChEBI" id="CHEBI:33019"/>
        <dbReference type="ChEBI" id="CHEBI:72950"/>
        <dbReference type="EC" id="2.5.1.15"/>
    </reaction>
</comment>
<evidence type="ECO:0000313" key="16">
    <source>
        <dbReference type="EMBL" id="NDV31228.1"/>
    </source>
</evidence>
<evidence type="ECO:0000256" key="10">
    <source>
        <dbReference type="ARBA" id="ARBA00022777"/>
    </source>
</evidence>
<evidence type="ECO:0000256" key="12">
    <source>
        <dbReference type="ARBA" id="ARBA00022842"/>
    </source>
</evidence>
<dbReference type="CDD" id="cd00739">
    <property type="entry name" value="DHPS"/>
    <property type="match status" value="1"/>
</dbReference>
<dbReference type="NCBIfam" id="TIGR01496">
    <property type="entry name" value="DHPS"/>
    <property type="match status" value="1"/>
</dbReference>
<evidence type="ECO:0000256" key="9">
    <source>
        <dbReference type="ARBA" id="ARBA00022741"/>
    </source>
</evidence>
<dbReference type="FunFam" id="3.20.20.20:FF:000006">
    <property type="entry name" value="Dihydropteroate synthase"/>
    <property type="match status" value="1"/>
</dbReference>
<proteinExistence type="inferred from homology"/>
<dbReference type="InterPro" id="IPR000489">
    <property type="entry name" value="Pterin-binding_dom"/>
</dbReference>
<dbReference type="SUPFAM" id="SSF55083">
    <property type="entry name" value="6-hydroxymethyl-7,8-dihydropterin pyrophosphokinase, HPPK"/>
    <property type="match status" value="1"/>
</dbReference>
<dbReference type="GO" id="GO:0046654">
    <property type="term" value="P:tetrahydrofolate biosynthetic process"/>
    <property type="evidence" value="ECO:0007669"/>
    <property type="project" value="UniProtKB-UniPathway"/>
</dbReference>
<comment type="pathway">
    <text evidence="4">Cofactor biosynthesis; tetrahydrofolate biosynthesis; 7,8-dihydrofolate from 2-amino-4-hydroxy-6-hydroxymethyl-7,8-dihydropteridine diphosphate and 4-aminobenzoate: step 1/2.</text>
</comment>
<accession>A0A6B2L2Z0</accession>
<dbReference type="Pfam" id="PF00809">
    <property type="entry name" value="Pterin_bind"/>
    <property type="match status" value="1"/>
</dbReference>
<dbReference type="InterPro" id="IPR035907">
    <property type="entry name" value="Hppk_sf"/>
</dbReference>
<dbReference type="InterPro" id="IPR045031">
    <property type="entry name" value="DHP_synth-like"/>
</dbReference>
<dbReference type="GO" id="GO:0005740">
    <property type="term" value="C:mitochondrial envelope"/>
    <property type="evidence" value="ECO:0007669"/>
    <property type="project" value="TreeGrafter"/>
</dbReference>
<dbReference type="EMBL" id="GIBP01002259">
    <property type="protein sequence ID" value="NDV31228.1"/>
    <property type="molecule type" value="Transcribed_RNA"/>
</dbReference>
<dbReference type="Gene3D" id="3.30.70.560">
    <property type="entry name" value="7,8-Dihydro-6-hydroxymethylpterin-pyrophosphokinase HPPK"/>
    <property type="match status" value="1"/>
</dbReference>
<dbReference type="InterPro" id="IPR006390">
    <property type="entry name" value="DHP_synth_dom"/>
</dbReference>
<evidence type="ECO:0000256" key="11">
    <source>
        <dbReference type="ARBA" id="ARBA00022840"/>
    </source>
</evidence>
<dbReference type="GO" id="GO:0004156">
    <property type="term" value="F:dihydropteroate synthase activity"/>
    <property type="evidence" value="ECO:0007669"/>
    <property type="project" value="UniProtKB-EC"/>
</dbReference>
<dbReference type="CDD" id="cd00483">
    <property type="entry name" value="HPPK"/>
    <property type="match status" value="1"/>
</dbReference>
<comment type="cofactor">
    <cofactor evidence="3">
        <name>Mg(2+)</name>
        <dbReference type="ChEBI" id="CHEBI:18420"/>
    </cofactor>
</comment>
<reference evidence="16" key="1">
    <citation type="journal article" date="2020" name="J. Eukaryot. Microbiol.">
        <title>De novo Sequencing, Assembly and Annotation of the Transcriptome for the Free-Living Testate Amoeba Arcella intermedia.</title>
        <authorList>
            <person name="Ribeiro G.M."/>
            <person name="Porfirio-Sousa A.L."/>
            <person name="Maurer-Alcala X.X."/>
            <person name="Katz L.A."/>
            <person name="Lahr D.J.G."/>
        </authorList>
    </citation>
    <scope>NUCLEOTIDE SEQUENCE</scope>
</reference>
<dbReference type="PROSITE" id="PS50972">
    <property type="entry name" value="PTERIN_BINDING"/>
    <property type="match status" value="1"/>
</dbReference>
<evidence type="ECO:0000256" key="14">
    <source>
        <dbReference type="ARBA" id="ARBA00023268"/>
    </source>
</evidence>
<evidence type="ECO:0000256" key="3">
    <source>
        <dbReference type="ARBA" id="ARBA00001946"/>
    </source>
</evidence>
<evidence type="ECO:0000256" key="2">
    <source>
        <dbReference type="ARBA" id="ARBA00000198"/>
    </source>
</evidence>